<keyword evidence="7" id="KW-0509">mRNA transport</keyword>
<dbReference type="GO" id="GO:0051028">
    <property type="term" value="P:mRNA transport"/>
    <property type="evidence" value="ECO:0007669"/>
    <property type="project" value="UniProtKB-KW"/>
</dbReference>
<protein>
    <recommendedName>
        <fullName evidence="3">60S ribosomal subunit assembly/export protein LOC1</fullName>
    </recommendedName>
    <alternativeName>
        <fullName evidence="4">60S ribosomal subunit assembly/export protein loc1</fullName>
    </alternativeName>
</protein>
<evidence type="ECO:0000256" key="8">
    <source>
        <dbReference type="ARBA" id="ARBA00023054"/>
    </source>
</evidence>
<dbReference type="GO" id="GO:0003729">
    <property type="term" value="F:mRNA binding"/>
    <property type="evidence" value="ECO:0007669"/>
    <property type="project" value="InterPro"/>
</dbReference>
<dbReference type="GeneID" id="43582753"/>
<accession>A0A5E8BS10</accession>
<evidence type="ECO:0000256" key="5">
    <source>
        <dbReference type="ARBA" id="ARBA00022448"/>
    </source>
</evidence>
<dbReference type="AlphaFoldDB" id="A0A5E8BS10"/>
<dbReference type="RefSeq" id="XP_031854544.1">
    <property type="nucleotide sequence ID" value="XM_031998653.1"/>
</dbReference>
<feature type="region of interest" description="Disordered" evidence="10">
    <location>
        <begin position="137"/>
        <end position="197"/>
    </location>
</feature>
<dbReference type="Proteomes" id="UP000398389">
    <property type="component" value="Unassembled WGS sequence"/>
</dbReference>
<dbReference type="GO" id="GO:0005730">
    <property type="term" value="C:nucleolus"/>
    <property type="evidence" value="ECO:0007669"/>
    <property type="project" value="UniProtKB-SubCell"/>
</dbReference>
<dbReference type="OrthoDB" id="1743802at2759"/>
<evidence type="ECO:0000256" key="9">
    <source>
        <dbReference type="ARBA" id="ARBA00023242"/>
    </source>
</evidence>
<feature type="compositionally biased region" description="Basic and acidic residues" evidence="10">
    <location>
        <begin position="137"/>
        <end position="155"/>
    </location>
</feature>
<evidence type="ECO:0000256" key="4">
    <source>
        <dbReference type="ARBA" id="ARBA00020853"/>
    </source>
</evidence>
<name>A0A5E8BS10_9ASCO</name>
<proteinExistence type="inferred from homology"/>
<evidence type="ECO:0000256" key="6">
    <source>
        <dbReference type="ARBA" id="ARBA00022517"/>
    </source>
</evidence>
<keyword evidence="5" id="KW-0813">Transport</keyword>
<dbReference type="GO" id="GO:0030687">
    <property type="term" value="C:preribosome, large subunit precursor"/>
    <property type="evidence" value="ECO:0007669"/>
    <property type="project" value="TreeGrafter"/>
</dbReference>
<dbReference type="GO" id="GO:0042273">
    <property type="term" value="P:ribosomal large subunit biogenesis"/>
    <property type="evidence" value="ECO:0007669"/>
    <property type="project" value="InterPro"/>
</dbReference>
<dbReference type="InterPro" id="IPR037650">
    <property type="entry name" value="Loc1"/>
</dbReference>
<dbReference type="GO" id="GO:0008298">
    <property type="term" value="P:intracellular mRNA localization"/>
    <property type="evidence" value="ECO:0007669"/>
    <property type="project" value="TreeGrafter"/>
</dbReference>
<evidence type="ECO:0000256" key="2">
    <source>
        <dbReference type="ARBA" id="ARBA00008132"/>
    </source>
</evidence>
<evidence type="ECO:0000313" key="11">
    <source>
        <dbReference type="EMBL" id="VVT54163.1"/>
    </source>
</evidence>
<reference evidence="11 12" key="1">
    <citation type="submission" date="2019-09" db="EMBL/GenBank/DDBJ databases">
        <authorList>
            <person name="Brejova B."/>
        </authorList>
    </citation>
    <scope>NUCLEOTIDE SEQUENCE [LARGE SCALE GENOMIC DNA]</scope>
</reference>
<evidence type="ECO:0000256" key="7">
    <source>
        <dbReference type="ARBA" id="ARBA00022816"/>
    </source>
</evidence>
<keyword evidence="9" id="KW-0539">Nucleus</keyword>
<dbReference type="PANTHER" id="PTHR28028">
    <property type="entry name" value="60S RIBOSOMAL SUBUNIT ASSEMBLY/EXPORT PROTEIN LOC1"/>
    <property type="match status" value="1"/>
</dbReference>
<evidence type="ECO:0000313" key="12">
    <source>
        <dbReference type="Proteomes" id="UP000398389"/>
    </source>
</evidence>
<dbReference type="EMBL" id="CABVLU010000003">
    <property type="protein sequence ID" value="VVT54163.1"/>
    <property type="molecule type" value="Genomic_DNA"/>
</dbReference>
<comment type="similarity">
    <text evidence="2">Belongs to the LOC1 family.</text>
</comment>
<organism evidence="11 12">
    <name type="scientific">Magnusiomyces paraingens</name>
    <dbReference type="NCBI Taxonomy" id="2606893"/>
    <lineage>
        <taxon>Eukaryota</taxon>
        <taxon>Fungi</taxon>
        <taxon>Dikarya</taxon>
        <taxon>Ascomycota</taxon>
        <taxon>Saccharomycotina</taxon>
        <taxon>Dipodascomycetes</taxon>
        <taxon>Dipodascales</taxon>
        <taxon>Dipodascaceae</taxon>
        <taxon>Magnusiomyces</taxon>
    </lineage>
</organism>
<evidence type="ECO:0000256" key="1">
    <source>
        <dbReference type="ARBA" id="ARBA00004604"/>
    </source>
</evidence>
<comment type="subcellular location">
    <subcellularLocation>
        <location evidence="1">Nucleus</location>
        <location evidence="1">Nucleolus</location>
    </subcellularLocation>
</comment>
<keyword evidence="6" id="KW-0690">Ribosome biogenesis</keyword>
<sequence>MAKFKKKVSTITRENESQIKTDKLAANRLAYKSKNYLNANDNKKKKNTTGKVTKVNPLLPKKKKPRVYTEKELGIPKLNKSIDPEGVKRSRGKKGKIFADKDAMMRILYSVTEQVDNRNASKLEKARQLEAIRETKRKEIEAKEKQKSDKLEQKKKELKSKKSGGNNDNTDTKNRKQKNTRNASSSEPAKKKKVAFA</sequence>
<evidence type="ECO:0000256" key="3">
    <source>
        <dbReference type="ARBA" id="ARBA00019670"/>
    </source>
</evidence>
<dbReference type="PANTHER" id="PTHR28028:SF1">
    <property type="entry name" value="60S RIBOSOMAL SUBUNIT ASSEMBLY_EXPORT PROTEIN LOC1"/>
    <property type="match status" value="1"/>
</dbReference>
<keyword evidence="8" id="KW-0175">Coiled coil</keyword>
<evidence type="ECO:0000256" key="10">
    <source>
        <dbReference type="SAM" id="MobiDB-lite"/>
    </source>
</evidence>
<keyword evidence="12" id="KW-1185">Reference proteome</keyword>
<gene>
    <name evidence="11" type="ORF">SAPINGB_P003938</name>
</gene>